<sequence length="86" mass="9415">MMAVDIYTKATCFYCMRAKALFADMNVAYNEIKIDGDAPLRDKMIKRSQGASTVPQIFINNAHIGGCDDLFALHAQGKLASLLASE</sequence>
<evidence type="ECO:0000313" key="9">
    <source>
        <dbReference type="Proteomes" id="UP000202259"/>
    </source>
</evidence>
<dbReference type="CDD" id="cd03418">
    <property type="entry name" value="GRX_GRXb_1_3_like"/>
    <property type="match status" value="1"/>
</dbReference>
<dbReference type="InterPro" id="IPR002109">
    <property type="entry name" value="Glutaredoxin"/>
</dbReference>
<protein>
    <recommendedName>
        <fullName evidence="6">Glutaredoxin</fullName>
    </recommendedName>
</protein>
<dbReference type="OrthoDB" id="9814618at2"/>
<dbReference type="GO" id="GO:0015035">
    <property type="term" value="F:protein-disulfide reductase activity"/>
    <property type="evidence" value="ECO:0007669"/>
    <property type="project" value="TreeGrafter"/>
</dbReference>
<dbReference type="PRINTS" id="PR00160">
    <property type="entry name" value="GLUTAREDOXIN"/>
</dbReference>
<dbReference type="InterPro" id="IPR036249">
    <property type="entry name" value="Thioredoxin-like_sf"/>
</dbReference>
<name>A0A222G7Y2_9GAMM</name>
<evidence type="ECO:0000256" key="6">
    <source>
        <dbReference type="RuleBase" id="RU364065"/>
    </source>
</evidence>
<dbReference type="AlphaFoldDB" id="A0A222G7Y2"/>
<dbReference type="GO" id="GO:0015038">
    <property type="term" value="F:glutathione disulfide oxidoreductase activity"/>
    <property type="evidence" value="ECO:0007669"/>
    <property type="project" value="UniProtKB-UniRule"/>
</dbReference>
<dbReference type="PANTHER" id="PTHR46679:SF1">
    <property type="entry name" value="GLUTAREDOXIN-2, MITOCHONDRIAL"/>
    <property type="match status" value="1"/>
</dbReference>
<evidence type="ECO:0000256" key="3">
    <source>
        <dbReference type="ARBA" id="ARBA00022982"/>
    </source>
</evidence>
<reference evidence="8 9" key="1">
    <citation type="submission" date="2017-08" db="EMBL/GenBank/DDBJ databases">
        <title>Complete genome of Colwellia sp. NB097-1, a psychrophile bacterium ioslated from Bering Sea.</title>
        <authorList>
            <person name="Chen X."/>
        </authorList>
    </citation>
    <scope>NUCLEOTIDE SEQUENCE [LARGE SCALE GENOMIC DNA]</scope>
    <source>
        <strain evidence="8 9">NB097-1</strain>
    </source>
</reference>
<dbReference type="NCBIfam" id="TIGR02181">
    <property type="entry name" value="GRX_bact"/>
    <property type="match status" value="1"/>
</dbReference>
<keyword evidence="6" id="KW-0963">Cytoplasm</keyword>
<dbReference type="EMBL" id="CP020465">
    <property type="protein sequence ID" value="ASP48008.1"/>
    <property type="molecule type" value="Genomic_DNA"/>
</dbReference>
<comment type="function">
    <text evidence="6">Has a glutathione-disulfide oxidoreductase activity in the presence of NADPH and glutathione reductase. Reduces low molecular weight disulfides and proteins.</text>
</comment>
<evidence type="ECO:0000256" key="2">
    <source>
        <dbReference type="ARBA" id="ARBA00022448"/>
    </source>
</evidence>
<dbReference type="Pfam" id="PF00462">
    <property type="entry name" value="Glutaredoxin"/>
    <property type="match status" value="1"/>
</dbReference>
<keyword evidence="3 6" id="KW-0249">Electron transport</keyword>
<dbReference type="KEGG" id="cber:B5D82_09700"/>
<keyword evidence="4" id="KW-1015">Disulfide bond</keyword>
<keyword evidence="9" id="KW-1185">Reference proteome</keyword>
<evidence type="ECO:0000256" key="5">
    <source>
        <dbReference type="ARBA" id="ARBA00023284"/>
    </source>
</evidence>
<evidence type="ECO:0000313" key="8">
    <source>
        <dbReference type="EMBL" id="ASP48008.1"/>
    </source>
</evidence>
<proteinExistence type="inferred from homology"/>
<keyword evidence="5 6" id="KW-0676">Redox-active center</keyword>
<dbReference type="RefSeq" id="WP_094122788.1">
    <property type="nucleotide sequence ID" value="NZ_CP020465.1"/>
</dbReference>
<dbReference type="SUPFAM" id="SSF52833">
    <property type="entry name" value="Thioredoxin-like"/>
    <property type="match status" value="1"/>
</dbReference>
<dbReference type="PROSITE" id="PS51354">
    <property type="entry name" value="GLUTAREDOXIN_2"/>
    <property type="match status" value="1"/>
</dbReference>
<feature type="domain" description="Glutaredoxin" evidence="7">
    <location>
        <begin position="4"/>
        <end position="64"/>
    </location>
</feature>
<evidence type="ECO:0000256" key="4">
    <source>
        <dbReference type="ARBA" id="ARBA00023157"/>
    </source>
</evidence>
<evidence type="ECO:0000259" key="7">
    <source>
        <dbReference type="Pfam" id="PF00462"/>
    </source>
</evidence>
<organism evidence="8 9">
    <name type="scientific">Cognaticolwellia beringensis</name>
    <dbReference type="NCBI Taxonomy" id="1967665"/>
    <lineage>
        <taxon>Bacteria</taxon>
        <taxon>Pseudomonadati</taxon>
        <taxon>Pseudomonadota</taxon>
        <taxon>Gammaproteobacteria</taxon>
        <taxon>Alteromonadales</taxon>
        <taxon>Colwelliaceae</taxon>
        <taxon>Cognaticolwellia</taxon>
    </lineage>
</organism>
<accession>A0A222G7Y2</accession>
<dbReference type="PANTHER" id="PTHR46679">
    <property type="match status" value="1"/>
</dbReference>
<gene>
    <name evidence="8" type="primary">grxC</name>
    <name evidence="8" type="ORF">B5D82_09700</name>
</gene>
<dbReference type="InterPro" id="IPR014025">
    <property type="entry name" value="Glutaredoxin_subgr"/>
</dbReference>
<dbReference type="InterPro" id="IPR011900">
    <property type="entry name" value="GRX_bact"/>
</dbReference>
<dbReference type="Proteomes" id="UP000202259">
    <property type="component" value="Chromosome"/>
</dbReference>
<comment type="similarity">
    <text evidence="1 6">Belongs to the glutaredoxin family.</text>
</comment>
<evidence type="ECO:0000256" key="1">
    <source>
        <dbReference type="ARBA" id="ARBA00007787"/>
    </source>
</evidence>
<dbReference type="GO" id="GO:0045454">
    <property type="term" value="P:cell redox homeostasis"/>
    <property type="evidence" value="ECO:0007669"/>
    <property type="project" value="InterPro"/>
</dbReference>
<keyword evidence="2 6" id="KW-0813">Transport</keyword>
<dbReference type="Gene3D" id="3.40.30.10">
    <property type="entry name" value="Glutaredoxin"/>
    <property type="match status" value="1"/>
</dbReference>